<name>A0AAV9ZLI8_9AGAR</name>
<dbReference type="Proteomes" id="UP001362999">
    <property type="component" value="Unassembled WGS sequence"/>
</dbReference>
<protein>
    <recommendedName>
        <fullName evidence="3">DUF6535 domain-containing protein</fullName>
    </recommendedName>
</protein>
<proteinExistence type="predicted"/>
<dbReference type="Pfam" id="PF20153">
    <property type="entry name" value="DUF6535"/>
    <property type="match status" value="1"/>
</dbReference>
<feature type="transmembrane region" description="Helical" evidence="2">
    <location>
        <begin position="266"/>
        <end position="289"/>
    </location>
</feature>
<accession>A0AAV9ZLI8</accession>
<sequence>MSSTIGNIASPPLNENERDSPPESPPSHTNTEAQPITDNERLIQELKAGFASLVHEQQEMRKAIADSKPKPSTATDKKTTFWNGYMTLANEYDKEFLQKYGTDLDTSLIFAGLFSAVASAFIIQIQPEFESTPHSLTVVAQSLLYISLGSTLLAALLAVLGKQWLMYYSAAGERGTIEARGLERQRKLDGLQKWKFELIMQAFPLLLQFGLFLFAAALSVYLWRIHNILAGIVLGITAAGTVTYLALLVSAIFFDDSPFQTPLAPFLRTMLSFISALASSISALASSMIPKYIKVKVKEAFQDHSFVKTVKHYIKQSYSSIVPAVHWILETSTDPIRLAEAADISIDLQWPLDMDLPLDVHVTQFLGCFEYPTPSHGSYVLERLRDGMHHRATRFGCAYLAMRTQRTISGSPLIMVSINLDEISPELATVLSIIDGTESLRLTTITSQPSLLRTLCFRSDARLSHYNSITYLKYVVTKLDSNSPLTSSTFSDYLFVVYSCLVKGHISAHDVRVADKSAYEVLLYGEILKTLSSKIKSQTIDMQLTTDVLKLTLQLASNCRDHREWNEQWRERRSLAYNFCQALPQTDNWIQVICIPGLFPSKEIWWRTPSSNPAAESWIYPALRSIPSPINEQGKHEENIVETLNGLLCALYNIGIPPYKDSLELLVQLLSIPADVSNTAACLLLQENVRDWYIDPEFGPKLQDHSVWALLSAAVLNLKHWRMLEQYVDLAYLLSAIPEWQPYLEKEKCCWIRIFPVTYIETSKQDLRKYNAVFKTIWAPSSSTSTQTDLEEAIGLVYGALSEFWALFDFTVSLDTKSLFAWMECSNSVIFHWDFDLEVCSIVRDTQMMQELFIPLHNNLLGFVNHIQSLPSENRTPMVAACGEIVRDLATKMLQTEINDMYDVRQQIYGKIEEARKLVAET</sequence>
<keyword evidence="2" id="KW-0472">Membrane</keyword>
<feature type="transmembrane region" description="Helical" evidence="2">
    <location>
        <begin position="138"/>
        <end position="160"/>
    </location>
</feature>
<dbReference type="InterPro" id="IPR045338">
    <property type="entry name" value="DUF6535"/>
</dbReference>
<reference evidence="4 5" key="1">
    <citation type="journal article" date="2024" name="J Genomics">
        <title>Draft genome sequencing and assembly of Favolaschia claudopus CIRM-BRFM 2984 isolated from oak limbs.</title>
        <authorList>
            <person name="Navarro D."/>
            <person name="Drula E."/>
            <person name="Chaduli D."/>
            <person name="Cazenave R."/>
            <person name="Ahrendt S."/>
            <person name="Wang J."/>
            <person name="Lipzen A."/>
            <person name="Daum C."/>
            <person name="Barry K."/>
            <person name="Grigoriev I.V."/>
            <person name="Favel A."/>
            <person name="Rosso M.N."/>
            <person name="Martin F."/>
        </authorList>
    </citation>
    <scope>NUCLEOTIDE SEQUENCE [LARGE SCALE GENOMIC DNA]</scope>
    <source>
        <strain evidence="4 5">CIRM-BRFM 2984</strain>
    </source>
</reference>
<dbReference type="EMBL" id="JAWWNJ010000133">
    <property type="protein sequence ID" value="KAK6985063.1"/>
    <property type="molecule type" value="Genomic_DNA"/>
</dbReference>
<keyword evidence="5" id="KW-1185">Reference proteome</keyword>
<feature type="transmembrane region" description="Helical" evidence="2">
    <location>
        <begin position="108"/>
        <end position="126"/>
    </location>
</feature>
<organism evidence="4 5">
    <name type="scientific">Favolaschia claudopus</name>
    <dbReference type="NCBI Taxonomy" id="2862362"/>
    <lineage>
        <taxon>Eukaryota</taxon>
        <taxon>Fungi</taxon>
        <taxon>Dikarya</taxon>
        <taxon>Basidiomycota</taxon>
        <taxon>Agaricomycotina</taxon>
        <taxon>Agaricomycetes</taxon>
        <taxon>Agaricomycetidae</taxon>
        <taxon>Agaricales</taxon>
        <taxon>Marasmiineae</taxon>
        <taxon>Mycenaceae</taxon>
        <taxon>Favolaschia</taxon>
    </lineage>
</organism>
<feature type="transmembrane region" description="Helical" evidence="2">
    <location>
        <begin position="202"/>
        <end position="222"/>
    </location>
</feature>
<evidence type="ECO:0000313" key="4">
    <source>
        <dbReference type="EMBL" id="KAK6985063.1"/>
    </source>
</evidence>
<feature type="region of interest" description="Disordered" evidence="1">
    <location>
        <begin position="1"/>
        <end position="39"/>
    </location>
</feature>
<feature type="compositionally biased region" description="Polar residues" evidence="1">
    <location>
        <begin position="26"/>
        <end position="37"/>
    </location>
</feature>
<feature type="domain" description="DUF6535" evidence="3">
    <location>
        <begin position="82"/>
        <end position="223"/>
    </location>
</feature>
<feature type="transmembrane region" description="Helical" evidence="2">
    <location>
        <begin position="228"/>
        <end position="254"/>
    </location>
</feature>
<keyword evidence="2" id="KW-1133">Transmembrane helix</keyword>
<comment type="caution">
    <text evidence="4">The sequence shown here is derived from an EMBL/GenBank/DDBJ whole genome shotgun (WGS) entry which is preliminary data.</text>
</comment>
<evidence type="ECO:0000256" key="2">
    <source>
        <dbReference type="SAM" id="Phobius"/>
    </source>
</evidence>
<dbReference type="AlphaFoldDB" id="A0AAV9ZLI8"/>
<gene>
    <name evidence="4" type="ORF">R3P38DRAFT_2661870</name>
</gene>
<evidence type="ECO:0000256" key="1">
    <source>
        <dbReference type="SAM" id="MobiDB-lite"/>
    </source>
</evidence>
<evidence type="ECO:0000313" key="5">
    <source>
        <dbReference type="Proteomes" id="UP001362999"/>
    </source>
</evidence>
<evidence type="ECO:0000259" key="3">
    <source>
        <dbReference type="Pfam" id="PF20153"/>
    </source>
</evidence>
<keyword evidence="2" id="KW-0812">Transmembrane</keyword>